<keyword evidence="2" id="KW-1003">Cell membrane</keyword>
<dbReference type="Proteomes" id="UP001595945">
    <property type="component" value="Unassembled WGS sequence"/>
</dbReference>
<comment type="subcellular location">
    <subcellularLocation>
        <location evidence="1">Cell membrane</location>
        <topology evidence="1">Multi-pass membrane protein</topology>
    </subcellularLocation>
</comment>
<feature type="transmembrane region" description="Helical" evidence="6">
    <location>
        <begin position="208"/>
        <end position="227"/>
    </location>
</feature>
<evidence type="ECO:0000256" key="2">
    <source>
        <dbReference type="ARBA" id="ARBA00022475"/>
    </source>
</evidence>
<keyword evidence="8" id="KW-1185">Reference proteome</keyword>
<feature type="transmembrane region" description="Helical" evidence="6">
    <location>
        <begin position="16"/>
        <end position="36"/>
    </location>
</feature>
<sequence length="387" mass="41660">MSYTDTVRDRVRDRDLGVVVAGVVVAAALVGAPLFLGPVETSLLITMLLVAIFGTAFNLLYGYTGLLSFGHAMFLAVAAYATAKVFNVVGPLLGVEQLFGGASVLVTFALAVLIGVATATLLAIPVGYLSVQLEEIYFAMITLSFSMAVFVVLLQDITGQFAEILHLGETASELLATNGDDGLIISFRAMGEVDLFGWTFTFMNIDDYLAFYFVVLSAFAASMYALWRIIRSPFGRVCMAIRENPERARSLGIDVTRHSWATFVVSAAFTGLVGTMWAPLQSSVVPGIGHWTFSATPVLVTVIGGPYSFLGPTVGAFVYEYLRFTIDQYPALAARWQLVFGVILLAVVMFFENGVTGGIKRLWRRARDGLGSGDAVTGEVRGGREGE</sequence>
<dbReference type="GeneID" id="73044865"/>
<evidence type="ECO:0000256" key="6">
    <source>
        <dbReference type="SAM" id="Phobius"/>
    </source>
</evidence>
<evidence type="ECO:0000313" key="7">
    <source>
        <dbReference type="EMBL" id="MFC4824450.1"/>
    </source>
</evidence>
<feature type="transmembrane region" description="Helical" evidence="6">
    <location>
        <begin position="73"/>
        <end position="93"/>
    </location>
</feature>
<protein>
    <submittedName>
        <fullName evidence="7">Branched-chain amino acid ABC transporter permease</fullName>
    </submittedName>
</protein>
<dbReference type="CDD" id="cd06581">
    <property type="entry name" value="TM_PBP1_LivM_like"/>
    <property type="match status" value="1"/>
</dbReference>
<name>A0ABD5Q146_9EURY</name>
<dbReference type="PANTHER" id="PTHR30482">
    <property type="entry name" value="HIGH-AFFINITY BRANCHED-CHAIN AMINO ACID TRANSPORT SYSTEM PERMEASE"/>
    <property type="match status" value="1"/>
</dbReference>
<feature type="transmembrane region" description="Helical" evidence="6">
    <location>
        <begin position="42"/>
        <end position="61"/>
    </location>
</feature>
<comment type="caution">
    <text evidence="7">The sequence shown here is derived from an EMBL/GenBank/DDBJ whole genome shotgun (WGS) entry which is preliminary data.</text>
</comment>
<dbReference type="PANTHER" id="PTHR30482:SF17">
    <property type="entry name" value="ABC TRANSPORTER ATP-BINDING PROTEIN"/>
    <property type="match status" value="1"/>
</dbReference>
<evidence type="ECO:0000313" key="8">
    <source>
        <dbReference type="Proteomes" id="UP001595945"/>
    </source>
</evidence>
<organism evidence="7 8">
    <name type="scientific">Halorussus aquaticus</name>
    <dbReference type="NCBI Taxonomy" id="2953748"/>
    <lineage>
        <taxon>Archaea</taxon>
        <taxon>Methanobacteriati</taxon>
        <taxon>Methanobacteriota</taxon>
        <taxon>Stenosarchaea group</taxon>
        <taxon>Halobacteria</taxon>
        <taxon>Halobacteriales</taxon>
        <taxon>Haladaptataceae</taxon>
        <taxon>Halorussus</taxon>
    </lineage>
</organism>
<dbReference type="AlphaFoldDB" id="A0ABD5Q146"/>
<reference evidence="7 8" key="1">
    <citation type="journal article" date="2019" name="Int. J. Syst. Evol. Microbiol.">
        <title>The Global Catalogue of Microorganisms (GCM) 10K type strain sequencing project: providing services to taxonomists for standard genome sequencing and annotation.</title>
        <authorList>
            <consortium name="The Broad Institute Genomics Platform"/>
            <consortium name="The Broad Institute Genome Sequencing Center for Infectious Disease"/>
            <person name="Wu L."/>
            <person name="Ma J."/>
        </authorList>
    </citation>
    <scope>NUCLEOTIDE SEQUENCE [LARGE SCALE GENOMIC DNA]</scope>
    <source>
        <strain evidence="7 8">XZYJ18</strain>
    </source>
</reference>
<feature type="transmembrane region" description="Helical" evidence="6">
    <location>
        <begin position="99"/>
        <end position="124"/>
    </location>
</feature>
<accession>A0ABD5Q146</accession>
<proteinExistence type="predicted"/>
<dbReference type="Pfam" id="PF02653">
    <property type="entry name" value="BPD_transp_2"/>
    <property type="match status" value="1"/>
</dbReference>
<dbReference type="InterPro" id="IPR043428">
    <property type="entry name" value="LivM-like"/>
</dbReference>
<evidence type="ECO:0000256" key="1">
    <source>
        <dbReference type="ARBA" id="ARBA00004651"/>
    </source>
</evidence>
<feature type="transmembrane region" description="Helical" evidence="6">
    <location>
        <begin position="259"/>
        <end position="278"/>
    </location>
</feature>
<dbReference type="GO" id="GO:0005886">
    <property type="term" value="C:plasma membrane"/>
    <property type="evidence" value="ECO:0007669"/>
    <property type="project" value="UniProtKB-SubCell"/>
</dbReference>
<keyword evidence="5 6" id="KW-0472">Membrane</keyword>
<feature type="transmembrane region" description="Helical" evidence="6">
    <location>
        <begin position="298"/>
        <end position="322"/>
    </location>
</feature>
<evidence type="ECO:0000256" key="4">
    <source>
        <dbReference type="ARBA" id="ARBA00022989"/>
    </source>
</evidence>
<gene>
    <name evidence="7" type="ORF">ACFO9K_09250</name>
</gene>
<keyword evidence="3 6" id="KW-0812">Transmembrane</keyword>
<evidence type="ECO:0000256" key="5">
    <source>
        <dbReference type="ARBA" id="ARBA00023136"/>
    </source>
</evidence>
<feature type="transmembrane region" description="Helical" evidence="6">
    <location>
        <begin position="334"/>
        <end position="351"/>
    </location>
</feature>
<evidence type="ECO:0000256" key="3">
    <source>
        <dbReference type="ARBA" id="ARBA00022692"/>
    </source>
</evidence>
<keyword evidence="4 6" id="KW-1133">Transmembrane helix</keyword>
<dbReference type="EMBL" id="JBHSHT010000001">
    <property type="protein sequence ID" value="MFC4824450.1"/>
    <property type="molecule type" value="Genomic_DNA"/>
</dbReference>
<feature type="transmembrane region" description="Helical" evidence="6">
    <location>
        <begin position="136"/>
        <end position="154"/>
    </location>
</feature>
<dbReference type="RefSeq" id="WP_254269810.1">
    <property type="nucleotide sequence ID" value="NZ_CP100400.1"/>
</dbReference>
<dbReference type="InterPro" id="IPR001851">
    <property type="entry name" value="ABC_transp_permease"/>
</dbReference>